<dbReference type="GO" id="GO:0009847">
    <property type="term" value="P:spore germination"/>
    <property type="evidence" value="ECO:0007669"/>
    <property type="project" value="UniProtKB-UniRule"/>
</dbReference>
<dbReference type="InterPro" id="IPR023430">
    <property type="entry name" value="Pept_HybD-like_dom_sf"/>
</dbReference>
<dbReference type="GO" id="GO:0004222">
    <property type="term" value="F:metalloendopeptidase activity"/>
    <property type="evidence" value="ECO:0007669"/>
    <property type="project" value="UniProtKB-UniRule"/>
</dbReference>
<comment type="PTM">
    <text evidence="4">Autoproteolytically processed. The inactive tetrameric zymogen termed p46 autoprocesses to a smaller form termed p41, which is active only during spore germination.</text>
</comment>
<proteinExistence type="inferred from homology"/>
<sequence length="302" mass="30559">MSSEYKTKGFFIPNSGIMRSDLIIESAPAFKTDGAIGDAGVRGATVSKRECGCFVVTDVSLNTPQAASELSKPMGRYITLEPKTPLELAPSDVSGAAAVIAGSIALLVGGDASERCAPDINVLVVGLGNSAVTPDSLGPAACGRVLATRHIKANAPHLFCEGMTSVCRLSPGVMGDTGIDAQQIINAVAKSIGFDLIIAVDALACADAGHLGKTIQLTDTGISPGSGVMNARAELSQAALGIPTVAIGVPTMADIGSSEEPLMVTPKSISGLIKSSAELIGMGINAYLQPGLTASQINLLLG</sequence>
<dbReference type="InterPro" id="IPR005080">
    <property type="entry name" value="Peptidase_A25"/>
</dbReference>
<dbReference type="HAMAP" id="MF_00626">
    <property type="entry name" value="Germination_prot"/>
    <property type="match status" value="1"/>
</dbReference>
<evidence type="ECO:0000313" key="6">
    <source>
        <dbReference type="Proteomes" id="UP000823982"/>
    </source>
</evidence>
<feature type="chain" id="PRO_5039767827" description="Germination protease" evidence="4">
    <location>
        <begin position="22"/>
        <end position="302"/>
    </location>
</feature>
<comment type="caution">
    <text evidence="5">The sequence shown here is derived from an EMBL/GenBank/DDBJ whole genome shotgun (WGS) entry which is preliminary data.</text>
</comment>
<evidence type="ECO:0000256" key="3">
    <source>
        <dbReference type="ARBA" id="ARBA00023145"/>
    </source>
</evidence>
<dbReference type="EMBL" id="DVIR01000030">
    <property type="protein sequence ID" value="HIS24351.1"/>
    <property type="molecule type" value="Genomic_DNA"/>
</dbReference>
<comment type="function">
    <text evidence="4">Initiates the rapid degradation of small, acid-soluble proteins during spore germination.</text>
</comment>
<keyword evidence="3 4" id="KW-0865">Zymogen</keyword>
<dbReference type="SUPFAM" id="SSF53163">
    <property type="entry name" value="HybD-like"/>
    <property type="match status" value="1"/>
</dbReference>
<dbReference type="AlphaFoldDB" id="A0A9D1EMV7"/>
<evidence type="ECO:0000256" key="4">
    <source>
        <dbReference type="HAMAP-Rule" id="MF_00626"/>
    </source>
</evidence>
<dbReference type="Gene3D" id="3.40.50.1450">
    <property type="entry name" value="HybD-like"/>
    <property type="match status" value="1"/>
</dbReference>
<feature type="propeptide" id="PRO_5039767826" evidence="4">
    <location>
        <begin position="1"/>
        <end position="21"/>
    </location>
</feature>
<dbReference type="Proteomes" id="UP000823982">
    <property type="component" value="Unassembled WGS sequence"/>
</dbReference>
<comment type="catalytic activity">
    <reaction evidence="4">
        <text>Endopeptidase action with P4 Glu or Asp, P1 preferably Glu &gt; Asp, P1' hydrophobic and P2' Ala.</text>
        <dbReference type="EC" id="3.4.24.78"/>
    </reaction>
</comment>
<keyword evidence="2 4" id="KW-0378">Hydrolase</keyword>
<dbReference type="NCBIfam" id="TIGR01441">
    <property type="entry name" value="GPR"/>
    <property type="match status" value="1"/>
</dbReference>
<evidence type="ECO:0000256" key="2">
    <source>
        <dbReference type="ARBA" id="ARBA00022801"/>
    </source>
</evidence>
<dbReference type="EC" id="3.4.24.78" evidence="4"/>
<evidence type="ECO:0000313" key="5">
    <source>
        <dbReference type="EMBL" id="HIS24351.1"/>
    </source>
</evidence>
<reference evidence="5" key="1">
    <citation type="submission" date="2020-10" db="EMBL/GenBank/DDBJ databases">
        <authorList>
            <person name="Gilroy R."/>
        </authorList>
    </citation>
    <scope>NUCLEOTIDE SEQUENCE</scope>
    <source>
        <strain evidence="5">CHK157-1446</strain>
    </source>
</reference>
<comment type="subunit">
    <text evidence="4">Homotetramer.</text>
</comment>
<gene>
    <name evidence="4" type="primary">gpr</name>
    <name evidence="5" type="ORF">IAD01_02985</name>
</gene>
<keyword evidence="1 4" id="KW-0645">Protease</keyword>
<dbReference type="Pfam" id="PF03418">
    <property type="entry name" value="Peptidase_A25"/>
    <property type="match status" value="1"/>
</dbReference>
<accession>A0A9D1EMV7</accession>
<comment type="similarity">
    <text evidence="4">Belongs to the peptidase A25 family.</text>
</comment>
<name>A0A9D1EMV7_9FIRM</name>
<dbReference type="GO" id="GO:0006508">
    <property type="term" value="P:proteolysis"/>
    <property type="evidence" value="ECO:0007669"/>
    <property type="project" value="UniProtKB-UniRule"/>
</dbReference>
<reference evidence="5" key="2">
    <citation type="journal article" date="2021" name="PeerJ">
        <title>Extensive microbial diversity within the chicken gut microbiome revealed by metagenomics and culture.</title>
        <authorList>
            <person name="Gilroy R."/>
            <person name="Ravi A."/>
            <person name="Getino M."/>
            <person name="Pursley I."/>
            <person name="Horton D.L."/>
            <person name="Alikhan N.F."/>
            <person name="Baker D."/>
            <person name="Gharbi K."/>
            <person name="Hall N."/>
            <person name="Watson M."/>
            <person name="Adriaenssens E.M."/>
            <person name="Foster-Nyarko E."/>
            <person name="Jarju S."/>
            <person name="Secka A."/>
            <person name="Antonio M."/>
            <person name="Oren A."/>
            <person name="Chaudhuri R.R."/>
            <person name="La Ragione R."/>
            <person name="Hildebrand F."/>
            <person name="Pallen M.J."/>
        </authorList>
    </citation>
    <scope>NUCLEOTIDE SEQUENCE</scope>
    <source>
        <strain evidence="5">CHK157-1446</strain>
    </source>
</reference>
<organism evidence="5 6">
    <name type="scientific">Candidatus Faeciplasma gallinarum</name>
    <dbReference type="NCBI Taxonomy" id="2840799"/>
    <lineage>
        <taxon>Bacteria</taxon>
        <taxon>Bacillati</taxon>
        <taxon>Bacillota</taxon>
        <taxon>Clostridia</taxon>
        <taxon>Eubacteriales</taxon>
        <taxon>Oscillospiraceae</taxon>
        <taxon>Oscillospiraceae incertae sedis</taxon>
        <taxon>Candidatus Faeciplasma</taxon>
    </lineage>
</organism>
<evidence type="ECO:0000256" key="1">
    <source>
        <dbReference type="ARBA" id="ARBA00022670"/>
    </source>
</evidence>
<protein>
    <recommendedName>
        <fullName evidence="4">Germination protease</fullName>
        <ecNumber evidence="4">3.4.24.78</ecNumber>
    </recommendedName>
    <alternativeName>
        <fullName evidence="4">GPR endopeptidase</fullName>
    </alternativeName>
    <alternativeName>
        <fullName evidence="4">Germination proteinase</fullName>
    </alternativeName>
    <alternativeName>
        <fullName evidence="4">Spore protease</fullName>
    </alternativeName>
</protein>